<dbReference type="Gene3D" id="3.30.70.80">
    <property type="entry name" value="Peptidase S8 propeptide/proteinase inhibitor I9"/>
    <property type="match status" value="1"/>
</dbReference>
<proteinExistence type="predicted"/>
<comment type="caution">
    <text evidence="1">The sequence shown here is derived from an EMBL/GenBank/DDBJ whole genome shotgun (WGS) entry which is preliminary data.</text>
</comment>
<dbReference type="Proteomes" id="UP000239590">
    <property type="component" value="Unassembled WGS sequence"/>
</dbReference>
<gene>
    <name evidence="1" type="ORF">C5O19_08260</name>
</gene>
<accession>A0A2S7IPH1</accession>
<dbReference type="EMBL" id="PTRA01000001">
    <property type="protein sequence ID" value="PQA59617.1"/>
    <property type="molecule type" value="Genomic_DNA"/>
</dbReference>
<dbReference type="AlphaFoldDB" id="A0A2S7IPH1"/>
<dbReference type="SUPFAM" id="SSF54897">
    <property type="entry name" value="Protease propeptides/inhibitors"/>
    <property type="match status" value="1"/>
</dbReference>
<reference evidence="2" key="1">
    <citation type="submission" date="2018-02" db="EMBL/GenBank/DDBJ databases">
        <title>Genome sequencing of Solimonas sp. HR-BB.</title>
        <authorList>
            <person name="Lee Y."/>
            <person name="Jeon C.O."/>
        </authorList>
    </citation>
    <scope>NUCLEOTIDE SEQUENCE [LARGE SCALE GENOMIC DNA]</scope>
    <source>
        <strain evidence="2">HR-U</strain>
    </source>
</reference>
<dbReference type="RefSeq" id="WP_104711247.1">
    <property type="nucleotide sequence ID" value="NZ_PTRA01000001.1"/>
</dbReference>
<dbReference type="InterPro" id="IPR037045">
    <property type="entry name" value="S8pro/Inhibitor_I9_sf"/>
</dbReference>
<dbReference type="OrthoDB" id="9874604at2"/>
<evidence type="ECO:0000313" key="2">
    <source>
        <dbReference type="Proteomes" id="UP000239590"/>
    </source>
</evidence>
<keyword evidence="2" id="KW-1185">Reference proteome</keyword>
<protein>
    <submittedName>
        <fullName evidence="1">Uncharacterized protein</fullName>
    </submittedName>
</protein>
<evidence type="ECO:0000313" key="1">
    <source>
        <dbReference type="EMBL" id="PQA59617.1"/>
    </source>
</evidence>
<name>A0A2S7IPH1_9BACT</name>
<sequence length="67" mass="7362">MKEYILSIQPGQTQVLEDAIQKLNGTVTQKLSEINVWVVSLDPRNADAVRQLAGVAGLEESRKIDLA</sequence>
<organism evidence="1 2">
    <name type="scientific">Siphonobacter curvatus</name>
    <dbReference type="NCBI Taxonomy" id="2094562"/>
    <lineage>
        <taxon>Bacteria</taxon>
        <taxon>Pseudomonadati</taxon>
        <taxon>Bacteroidota</taxon>
        <taxon>Cytophagia</taxon>
        <taxon>Cytophagales</taxon>
        <taxon>Cytophagaceae</taxon>
        <taxon>Siphonobacter</taxon>
    </lineage>
</organism>